<accession>A0A9W2ZI21</accession>
<keyword evidence="11" id="KW-1185">Reference proteome</keyword>
<evidence type="ECO:0000256" key="3">
    <source>
        <dbReference type="ARBA" id="ARBA00022777"/>
    </source>
</evidence>
<dbReference type="RefSeq" id="XP_055874582.1">
    <property type="nucleotide sequence ID" value="XM_056018607.1"/>
</dbReference>
<evidence type="ECO:0000259" key="10">
    <source>
        <dbReference type="PROSITE" id="PS50011"/>
    </source>
</evidence>
<keyword evidence="4" id="KW-0067">ATP-binding</keyword>
<dbReference type="EC" id="2.7.12.2" evidence="6"/>
<dbReference type="PANTHER" id="PTHR48013">
    <property type="entry name" value="DUAL SPECIFICITY MITOGEN-ACTIVATED PROTEIN KINASE KINASE 5-RELATED"/>
    <property type="match status" value="1"/>
</dbReference>
<keyword evidence="3" id="KW-0418">Kinase</keyword>
<evidence type="ECO:0000256" key="7">
    <source>
        <dbReference type="ARBA" id="ARBA00049014"/>
    </source>
</evidence>
<keyword evidence="1" id="KW-0808">Transferase</keyword>
<dbReference type="PROSITE" id="PS50011">
    <property type="entry name" value="PROTEIN_KINASE_DOM"/>
    <property type="match status" value="1"/>
</dbReference>
<dbReference type="Gene3D" id="1.10.510.10">
    <property type="entry name" value="Transferase(Phosphotransferase) domain 1"/>
    <property type="match status" value="1"/>
</dbReference>
<dbReference type="GO" id="GO:0004708">
    <property type="term" value="F:MAP kinase kinase activity"/>
    <property type="evidence" value="ECO:0007669"/>
    <property type="project" value="UniProtKB-EC"/>
</dbReference>
<evidence type="ECO:0000256" key="5">
    <source>
        <dbReference type="ARBA" id="ARBA00038035"/>
    </source>
</evidence>
<comment type="catalytic activity">
    <reaction evidence="9">
        <text>L-tyrosyl-[protein] + ATP = O-phospho-L-tyrosyl-[protein] + ADP + H(+)</text>
        <dbReference type="Rhea" id="RHEA:10596"/>
        <dbReference type="Rhea" id="RHEA-COMP:10136"/>
        <dbReference type="Rhea" id="RHEA-COMP:20101"/>
        <dbReference type="ChEBI" id="CHEBI:15378"/>
        <dbReference type="ChEBI" id="CHEBI:30616"/>
        <dbReference type="ChEBI" id="CHEBI:46858"/>
        <dbReference type="ChEBI" id="CHEBI:61978"/>
        <dbReference type="ChEBI" id="CHEBI:456216"/>
        <dbReference type="EC" id="2.7.12.2"/>
    </reaction>
</comment>
<dbReference type="SUPFAM" id="SSF56112">
    <property type="entry name" value="Protein kinase-like (PK-like)"/>
    <property type="match status" value="1"/>
</dbReference>
<organism evidence="11 12">
    <name type="scientific">Biomphalaria glabrata</name>
    <name type="common">Bloodfluke planorb</name>
    <name type="synonym">Freshwater snail</name>
    <dbReference type="NCBI Taxonomy" id="6526"/>
    <lineage>
        <taxon>Eukaryota</taxon>
        <taxon>Metazoa</taxon>
        <taxon>Spiralia</taxon>
        <taxon>Lophotrochozoa</taxon>
        <taxon>Mollusca</taxon>
        <taxon>Gastropoda</taxon>
        <taxon>Heterobranchia</taxon>
        <taxon>Euthyneura</taxon>
        <taxon>Panpulmonata</taxon>
        <taxon>Hygrophila</taxon>
        <taxon>Lymnaeoidea</taxon>
        <taxon>Planorbidae</taxon>
        <taxon>Biomphalaria</taxon>
    </lineage>
</organism>
<gene>
    <name evidence="12" type="primary">LOC106050575</name>
</gene>
<comment type="catalytic activity">
    <reaction evidence="8">
        <text>L-threonyl-[protein] + ATP = O-phospho-L-threonyl-[protein] + ADP + H(+)</text>
        <dbReference type="Rhea" id="RHEA:46608"/>
        <dbReference type="Rhea" id="RHEA-COMP:11060"/>
        <dbReference type="Rhea" id="RHEA-COMP:11605"/>
        <dbReference type="ChEBI" id="CHEBI:15378"/>
        <dbReference type="ChEBI" id="CHEBI:30013"/>
        <dbReference type="ChEBI" id="CHEBI:30616"/>
        <dbReference type="ChEBI" id="CHEBI:61977"/>
        <dbReference type="ChEBI" id="CHEBI:456216"/>
        <dbReference type="EC" id="2.7.12.2"/>
    </reaction>
</comment>
<evidence type="ECO:0000313" key="11">
    <source>
        <dbReference type="Proteomes" id="UP001165740"/>
    </source>
</evidence>
<keyword evidence="2" id="KW-0547">Nucleotide-binding</keyword>
<dbReference type="OrthoDB" id="10252354at2759"/>
<dbReference type="AlphaFoldDB" id="A0A9W2ZI21"/>
<sequence>MMKLATGKLPFATLNTNERNSVLQPIELMNVIIEEPQIKLPMGQFSQNLIDFVNRCLRKMPALRLSGQDLLSHPFMPSQQSLIPSVISQLVFTKKQFLNNS</sequence>
<dbReference type="InterPro" id="IPR011009">
    <property type="entry name" value="Kinase-like_dom_sf"/>
</dbReference>
<name>A0A9W2ZI21_BIOGL</name>
<dbReference type="GO" id="GO:0005524">
    <property type="term" value="F:ATP binding"/>
    <property type="evidence" value="ECO:0007669"/>
    <property type="project" value="UniProtKB-KW"/>
</dbReference>
<feature type="domain" description="Protein kinase" evidence="10">
    <location>
        <begin position="1"/>
        <end position="76"/>
    </location>
</feature>
<reference evidence="12" key="1">
    <citation type="submission" date="2025-08" db="UniProtKB">
        <authorList>
            <consortium name="RefSeq"/>
        </authorList>
    </citation>
    <scope>IDENTIFICATION</scope>
</reference>
<evidence type="ECO:0000256" key="2">
    <source>
        <dbReference type="ARBA" id="ARBA00022741"/>
    </source>
</evidence>
<proteinExistence type="inferred from homology"/>
<evidence type="ECO:0000256" key="1">
    <source>
        <dbReference type="ARBA" id="ARBA00022679"/>
    </source>
</evidence>
<comment type="similarity">
    <text evidence="5">Belongs to the protein kinase superfamily. STE Ser/Thr protein kinase family. MAP kinase kinase subfamily.</text>
</comment>
<dbReference type="InterPro" id="IPR000719">
    <property type="entry name" value="Prot_kinase_dom"/>
</dbReference>
<evidence type="ECO:0000256" key="9">
    <source>
        <dbReference type="ARBA" id="ARBA00051693"/>
    </source>
</evidence>
<dbReference type="OMA" id="AHETMDS"/>
<evidence type="ECO:0000313" key="12">
    <source>
        <dbReference type="RefSeq" id="XP_055874582.1"/>
    </source>
</evidence>
<evidence type="ECO:0000256" key="4">
    <source>
        <dbReference type="ARBA" id="ARBA00022840"/>
    </source>
</evidence>
<protein>
    <recommendedName>
        <fullName evidence="6">mitogen-activated protein kinase kinase</fullName>
        <ecNumber evidence="6">2.7.12.2</ecNumber>
    </recommendedName>
</protein>
<comment type="catalytic activity">
    <reaction evidence="7">
        <text>L-seryl-[protein] + ATP = O-phospho-L-seryl-[protein] + ADP + H(+)</text>
        <dbReference type="Rhea" id="RHEA:17989"/>
        <dbReference type="Rhea" id="RHEA-COMP:9863"/>
        <dbReference type="Rhea" id="RHEA-COMP:11604"/>
        <dbReference type="ChEBI" id="CHEBI:15378"/>
        <dbReference type="ChEBI" id="CHEBI:29999"/>
        <dbReference type="ChEBI" id="CHEBI:30616"/>
        <dbReference type="ChEBI" id="CHEBI:83421"/>
        <dbReference type="ChEBI" id="CHEBI:456216"/>
        <dbReference type="EC" id="2.7.12.2"/>
    </reaction>
</comment>
<evidence type="ECO:0000256" key="8">
    <source>
        <dbReference type="ARBA" id="ARBA00049299"/>
    </source>
</evidence>
<dbReference type="GeneID" id="106050575"/>
<dbReference type="Proteomes" id="UP001165740">
    <property type="component" value="Chromosome 1"/>
</dbReference>
<evidence type="ECO:0000256" key="6">
    <source>
        <dbReference type="ARBA" id="ARBA00038999"/>
    </source>
</evidence>
<dbReference type="PANTHER" id="PTHR48013:SF9">
    <property type="entry name" value="DUAL SPECIFICITY MITOGEN-ACTIVATED PROTEIN KINASE KINASE 5"/>
    <property type="match status" value="1"/>
</dbReference>